<dbReference type="EMBL" id="JAULSN010000005">
    <property type="protein sequence ID" value="KAK3371751.1"/>
    <property type="molecule type" value="Genomic_DNA"/>
</dbReference>
<dbReference type="SUPFAM" id="SSF51430">
    <property type="entry name" value="NAD(P)-linked oxidoreductase"/>
    <property type="match status" value="1"/>
</dbReference>
<accession>A0AAE0K800</accession>
<dbReference type="Gene3D" id="3.20.20.100">
    <property type="entry name" value="NADP-dependent oxidoreductase domain"/>
    <property type="match status" value="1"/>
</dbReference>
<feature type="region of interest" description="Disordered" evidence="2">
    <location>
        <begin position="49"/>
        <end position="83"/>
    </location>
</feature>
<keyword evidence="5" id="KW-1185">Reference proteome</keyword>
<dbReference type="Proteomes" id="UP001287356">
    <property type="component" value="Unassembled WGS sequence"/>
</dbReference>
<feature type="domain" description="NADP-dependent oxidoreductase" evidence="3">
    <location>
        <begin position="94"/>
        <end position="288"/>
    </location>
</feature>
<comment type="caution">
    <text evidence="4">The sequence shown here is derived from an EMBL/GenBank/DDBJ whole genome shotgun (WGS) entry which is preliminary data.</text>
</comment>
<proteinExistence type="predicted"/>
<dbReference type="AlphaFoldDB" id="A0AAE0K800"/>
<organism evidence="4 5">
    <name type="scientific">Lasiosphaeria ovina</name>
    <dbReference type="NCBI Taxonomy" id="92902"/>
    <lineage>
        <taxon>Eukaryota</taxon>
        <taxon>Fungi</taxon>
        <taxon>Dikarya</taxon>
        <taxon>Ascomycota</taxon>
        <taxon>Pezizomycotina</taxon>
        <taxon>Sordariomycetes</taxon>
        <taxon>Sordariomycetidae</taxon>
        <taxon>Sordariales</taxon>
        <taxon>Lasiosphaeriaceae</taxon>
        <taxon>Lasiosphaeria</taxon>
    </lineage>
</organism>
<dbReference type="GO" id="GO:0016491">
    <property type="term" value="F:oxidoreductase activity"/>
    <property type="evidence" value="ECO:0007669"/>
    <property type="project" value="UniProtKB-KW"/>
</dbReference>
<dbReference type="InterPro" id="IPR023210">
    <property type="entry name" value="NADP_OxRdtase_dom"/>
</dbReference>
<evidence type="ECO:0000256" key="1">
    <source>
        <dbReference type="ARBA" id="ARBA00023002"/>
    </source>
</evidence>
<evidence type="ECO:0000259" key="3">
    <source>
        <dbReference type="Pfam" id="PF00248"/>
    </source>
</evidence>
<protein>
    <submittedName>
        <fullName evidence="4">NADP-dependent oxidoreductase domain-containing protein</fullName>
    </submittedName>
</protein>
<evidence type="ECO:0000313" key="4">
    <source>
        <dbReference type="EMBL" id="KAK3371751.1"/>
    </source>
</evidence>
<feature type="compositionally biased region" description="Low complexity" evidence="2">
    <location>
        <begin position="65"/>
        <end position="79"/>
    </location>
</feature>
<reference evidence="4" key="2">
    <citation type="submission" date="2023-06" db="EMBL/GenBank/DDBJ databases">
        <authorList>
            <consortium name="Lawrence Berkeley National Laboratory"/>
            <person name="Haridas S."/>
            <person name="Hensen N."/>
            <person name="Bonometti L."/>
            <person name="Westerberg I."/>
            <person name="Brannstrom I.O."/>
            <person name="Guillou S."/>
            <person name="Cros-Aarteil S."/>
            <person name="Calhoun S."/>
            <person name="Kuo A."/>
            <person name="Mondo S."/>
            <person name="Pangilinan J."/>
            <person name="Riley R."/>
            <person name="Labutti K."/>
            <person name="Andreopoulos B."/>
            <person name="Lipzen A."/>
            <person name="Chen C."/>
            <person name="Yanf M."/>
            <person name="Daum C."/>
            <person name="Ng V."/>
            <person name="Clum A."/>
            <person name="Steindorff A."/>
            <person name="Ohm R."/>
            <person name="Martin F."/>
            <person name="Silar P."/>
            <person name="Natvig D."/>
            <person name="Lalanne C."/>
            <person name="Gautier V."/>
            <person name="Ament-Velasquez S.L."/>
            <person name="Kruys A."/>
            <person name="Hutchinson M.I."/>
            <person name="Powell A.J."/>
            <person name="Barry K."/>
            <person name="Miller A.N."/>
            <person name="Grigoriev I.V."/>
            <person name="Debuchy R."/>
            <person name="Gladieux P."/>
            <person name="Thoren M.H."/>
            <person name="Johannesson H."/>
        </authorList>
    </citation>
    <scope>NUCLEOTIDE SEQUENCE</scope>
    <source>
        <strain evidence="4">CBS 958.72</strain>
    </source>
</reference>
<dbReference type="InterPro" id="IPR020471">
    <property type="entry name" value="AKR"/>
</dbReference>
<keyword evidence="1" id="KW-0560">Oxidoreductase</keyword>
<gene>
    <name evidence="4" type="ORF">B0T24DRAFT_630273</name>
</gene>
<evidence type="ECO:0000313" key="5">
    <source>
        <dbReference type="Proteomes" id="UP001287356"/>
    </source>
</evidence>
<reference evidence="4" key="1">
    <citation type="journal article" date="2023" name="Mol. Phylogenet. Evol.">
        <title>Genome-scale phylogeny and comparative genomics of the fungal order Sordariales.</title>
        <authorList>
            <person name="Hensen N."/>
            <person name="Bonometti L."/>
            <person name="Westerberg I."/>
            <person name="Brannstrom I.O."/>
            <person name="Guillou S."/>
            <person name="Cros-Aarteil S."/>
            <person name="Calhoun S."/>
            <person name="Haridas S."/>
            <person name="Kuo A."/>
            <person name="Mondo S."/>
            <person name="Pangilinan J."/>
            <person name="Riley R."/>
            <person name="LaButti K."/>
            <person name="Andreopoulos B."/>
            <person name="Lipzen A."/>
            <person name="Chen C."/>
            <person name="Yan M."/>
            <person name="Daum C."/>
            <person name="Ng V."/>
            <person name="Clum A."/>
            <person name="Steindorff A."/>
            <person name="Ohm R.A."/>
            <person name="Martin F."/>
            <person name="Silar P."/>
            <person name="Natvig D.O."/>
            <person name="Lalanne C."/>
            <person name="Gautier V."/>
            <person name="Ament-Velasquez S.L."/>
            <person name="Kruys A."/>
            <person name="Hutchinson M.I."/>
            <person name="Powell A.J."/>
            <person name="Barry K."/>
            <person name="Miller A.N."/>
            <person name="Grigoriev I.V."/>
            <person name="Debuchy R."/>
            <person name="Gladieux P."/>
            <person name="Hiltunen Thoren M."/>
            <person name="Johannesson H."/>
        </authorList>
    </citation>
    <scope>NUCLEOTIDE SEQUENCE</scope>
    <source>
        <strain evidence="4">CBS 958.72</strain>
    </source>
</reference>
<dbReference type="PANTHER" id="PTHR43827">
    <property type="entry name" value="2,5-DIKETO-D-GLUCONIC ACID REDUCTASE"/>
    <property type="match status" value="1"/>
</dbReference>
<name>A0AAE0K800_9PEZI</name>
<sequence length="374" mass="40033">MNCCCMPLLEVSRAPALLGSARLPLALVNPSRRRAIIIPITVTRQVRPLSFTSSTPPPPVRRRTTMASGGTASSAAAAGSGAGAGADMPAMMYGTAWKKDQTADLVYEAIRTGFRGIDTAAMKRHYDEALTGDGIRRAITDGLVTRADLYIQTKFTPGDDAYADREQYPTIASQVRASVASSLRNLSTAGDGDSSGDYLDCLVMHSPYARDEDTLAAWAALAELVPAGGVRALGISNVTLPVLEVLASNGNPPSAVQNRFRRAERAWDADVRRWCAARGVAYQGFWTLTGNRAEWQTAPFVRHVADAAAVPLATAWYALLQAVGIVVLNGTTNPDHMRDDLAGLRAVAEWRAEPAGADVWARSFAVFKQLIGME</sequence>
<dbReference type="Pfam" id="PF00248">
    <property type="entry name" value="Aldo_ket_red"/>
    <property type="match status" value="1"/>
</dbReference>
<dbReference type="PANTHER" id="PTHR43827:SF8">
    <property type="entry name" value="ALDO_KETO REDUCTASE FAMILY PROTEIN"/>
    <property type="match status" value="1"/>
</dbReference>
<evidence type="ECO:0000256" key="2">
    <source>
        <dbReference type="SAM" id="MobiDB-lite"/>
    </source>
</evidence>
<dbReference type="InterPro" id="IPR036812">
    <property type="entry name" value="NAD(P)_OxRdtase_dom_sf"/>
</dbReference>